<dbReference type="Gene3D" id="3.30.60.30">
    <property type="match status" value="1"/>
</dbReference>
<evidence type="ECO:0000313" key="4">
    <source>
        <dbReference type="Proteomes" id="UP000265140"/>
    </source>
</evidence>
<name>A0A6Q2XHG6_ESOLU</name>
<reference evidence="4" key="1">
    <citation type="journal article" date="2014" name="PLoS ONE">
        <title>The genome and linkage map of the northern pike (Esox lucius): conserved synteny revealed between the salmonid sister group and the Neoteleostei.</title>
        <authorList>
            <person name="Rondeau E.B."/>
            <person name="Minkley D.R."/>
            <person name="Leong J.S."/>
            <person name="Messmer A.M."/>
            <person name="Jantzen J.R."/>
            <person name="von Schalburg K.R."/>
            <person name="Lemon C."/>
            <person name="Bird N.H."/>
            <person name="Koop B.F."/>
        </authorList>
    </citation>
    <scope>NUCLEOTIDE SEQUENCE</scope>
</reference>
<dbReference type="AlphaFoldDB" id="A0A6Q2XHG6"/>
<evidence type="ECO:0000256" key="1">
    <source>
        <dbReference type="SAM" id="SignalP"/>
    </source>
</evidence>
<evidence type="ECO:0000259" key="2">
    <source>
        <dbReference type="PROSITE" id="PS51465"/>
    </source>
</evidence>
<dbReference type="Pfam" id="PF00050">
    <property type="entry name" value="Kazal_1"/>
    <property type="match status" value="1"/>
</dbReference>
<protein>
    <recommendedName>
        <fullName evidence="2">Kazal-like domain-containing protein</fullName>
    </recommendedName>
</protein>
<dbReference type="GeneTree" id="ENSGT01110000267564"/>
<sequence>MVGKLVILLCVTLLGAFSGKVWLFCPSCGDMAEIQVCLTVIEPVCGSDGNIYRNECELCLHISKFPVAEFKHALEENDTAESCIDLFRYVLQLN</sequence>
<reference evidence="3" key="4">
    <citation type="submission" date="2025-09" db="UniProtKB">
        <authorList>
            <consortium name="Ensembl"/>
        </authorList>
    </citation>
    <scope>IDENTIFICATION</scope>
</reference>
<feature type="signal peptide" evidence="1">
    <location>
        <begin position="1"/>
        <end position="23"/>
    </location>
</feature>
<accession>A0A6Q2XHG6</accession>
<feature type="chain" id="PRO_5027670914" description="Kazal-like domain-containing protein" evidence="1">
    <location>
        <begin position="24"/>
        <end position="94"/>
    </location>
</feature>
<evidence type="ECO:0000313" key="3">
    <source>
        <dbReference type="Ensembl" id="ENSELUP00000052732.1"/>
    </source>
</evidence>
<proteinExistence type="predicted"/>
<feature type="domain" description="Kazal-like" evidence="2">
    <location>
        <begin position="26"/>
        <end position="78"/>
    </location>
</feature>
<dbReference type="SMART" id="SM00280">
    <property type="entry name" value="KAZAL"/>
    <property type="match status" value="1"/>
</dbReference>
<keyword evidence="4" id="KW-1185">Reference proteome</keyword>
<dbReference type="Proteomes" id="UP000265140">
    <property type="component" value="Chromosome 25"/>
</dbReference>
<dbReference type="Bgee" id="ENSELUG00000030937">
    <property type="expression patterns" value="Expressed in ovary and 8 other cell types or tissues"/>
</dbReference>
<dbReference type="SUPFAM" id="SSF100895">
    <property type="entry name" value="Kazal-type serine protease inhibitors"/>
    <property type="match status" value="1"/>
</dbReference>
<dbReference type="InParanoid" id="A0A6Q2XHG6"/>
<dbReference type="PROSITE" id="PS51465">
    <property type="entry name" value="KAZAL_2"/>
    <property type="match status" value="1"/>
</dbReference>
<dbReference type="InterPro" id="IPR002350">
    <property type="entry name" value="Kazal_dom"/>
</dbReference>
<dbReference type="InterPro" id="IPR036058">
    <property type="entry name" value="Kazal_dom_sf"/>
</dbReference>
<keyword evidence="1" id="KW-0732">Signal</keyword>
<reference evidence="3" key="2">
    <citation type="submission" date="2020-02" db="EMBL/GenBank/DDBJ databases">
        <title>Esox lucius (northern pike) genome, fEsoLuc1, primary haplotype.</title>
        <authorList>
            <person name="Myers G."/>
            <person name="Karagic N."/>
            <person name="Meyer A."/>
            <person name="Pippel M."/>
            <person name="Reichard M."/>
            <person name="Winkler S."/>
            <person name="Tracey A."/>
            <person name="Sims Y."/>
            <person name="Howe K."/>
            <person name="Rhie A."/>
            <person name="Formenti G."/>
            <person name="Durbin R."/>
            <person name="Fedrigo O."/>
            <person name="Jarvis E.D."/>
        </authorList>
    </citation>
    <scope>NUCLEOTIDE SEQUENCE [LARGE SCALE GENOMIC DNA]</scope>
</reference>
<dbReference type="Ensembl" id="ENSELUT00000060582.2">
    <property type="protein sequence ID" value="ENSELUP00000052732.1"/>
    <property type="gene ID" value="ENSELUG00000030937.2"/>
</dbReference>
<reference evidence="3" key="3">
    <citation type="submission" date="2025-08" db="UniProtKB">
        <authorList>
            <consortium name="Ensembl"/>
        </authorList>
    </citation>
    <scope>IDENTIFICATION</scope>
</reference>
<organism evidence="3 4">
    <name type="scientific">Esox lucius</name>
    <name type="common">Northern pike</name>
    <dbReference type="NCBI Taxonomy" id="8010"/>
    <lineage>
        <taxon>Eukaryota</taxon>
        <taxon>Metazoa</taxon>
        <taxon>Chordata</taxon>
        <taxon>Craniata</taxon>
        <taxon>Vertebrata</taxon>
        <taxon>Euteleostomi</taxon>
        <taxon>Actinopterygii</taxon>
        <taxon>Neopterygii</taxon>
        <taxon>Teleostei</taxon>
        <taxon>Protacanthopterygii</taxon>
        <taxon>Esociformes</taxon>
        <taxon>Esocidae</taxon>
        <taxon>Esox</taxon>
    </lineage>
</organism>
<dbReference type="PROSITE" id="PS00282">
    <property type="entry name" value="KAZAL_1"/>
    <property type="match status" value="1"/>
</dbReference>